<proteinExistence type="inferred from homology"/>
<evidence type="ECO:0000256" key="10">
    <source>
        <dbReference type="ARBA" id="ARBA00022989"/>
    </source>
</evidence>
<dbReference type="InterPro" id="IPR027256">
    <property type="entry name" value="P-typ_ATPase_IB"/>
</dbReference>
<feature type="transmembrane region" description="Helical" evidence="12">
    <location>
        <begin position="330"/>
        <end position="350"/>
    </location>
</feature>
<dbReference type="NCBIfam" id="TIGR01525">
    <property type="entry name" value="ATPase-IB_hvy"/>
    <property type="match status" value="1"/>
</dbReference>
<dbReference type="InterPro" id="IPR036163">
    <property type="entry name" value="HMA_dom_sf"/>
</dbReference>
<gene>
    <name evidence="15" type="ORF">RFV38_04310</name>
</gene>
<dbReference type="NCBIfam" id="TIGR01511">
    <property type="entry name" value="ATPase-IB1_Cu"/>
    <property type="match status" value="1"/>
</dbReference>
<keyword evidence="6 12" id="KW-0479">Metal-binding</keyword>
<dbReference type="EMBL" id="JAVIKH010000004">
    <property type="protein sequence ID" value="MDX8335734.1"/>
    <property type="molecule type" value="Genomic_DNA"/>
</dbReference>
<feature type="compositionally biased region" description="Basic and acidic residues" evidence="13">
    <location>
        <begin position="79"/>
        <end position="88"/>
    </location>
</feature>
<dbReference type="Gene3D" id="2.70.150.10">
    <property type="entry name" value="Calcium-transporting ATPase, cytoplasmic transduction domain A"/>
    <property type="match status" value="1"/>
</dbReference>
<dbReference type="InterPro" id="IPR017969">
    <property type="entry name" value="Heavy-metal-associated_CS"/>
</dbReference>
<dbReference type="PANTHER" id="PTHR48085">
    <property type="entry name" value="CADMIUM/ZINC-TRANSPORTING ATPASE HMA2-RELATED"/>
    <property type="match status" value="1"/>
</dbReference>
<evidence type="ECO:0000256" key="1">
    <source>
        <dbReference type="ARBA" id="ARBA00004651"/>
    </source>
</evidence>
<dbReference type="SUPFAM" id="SSF81665">
    <property type="entry name" value="Calcium ATPase, transmembrane domain M"/>
    <property type="match status" value="1"/>
</dbReference>
<dbReference type="InterPro" id="IPR036412">
    <property type="entry name" value="HAD-like_sf"/>
</dbReference>
<sequence>MKKEYDIINLHCGGCASKIQYELDRLENLKDVNVDFYTKKLKFTLINNQDESELLQKLNEIADKVEPGTYFQSTSSQEKFTEENDHNHVHSHGHSHSGELGSKLDLIILTVGVTLFVVGLTLPKSLQKDIILIIAYGLSGYDILFNALKNIKRGKVLDENFLMGIATVGALGLGDFGEAAGVMIFYKIGEFFQDMAVNNSKKSIEKLMSIKPEFANLKNKNGTVETVNPSKVNIGDILIVKPGEKVPLDGTVVVGSTTLDKSALTGESVPVVSEVGDEVLSGSINIDGTIEIKVTRLYSDSTVNKIIEMVQSAGSKKAHAEKFITKFARYYTPIVVFLAVSIGLGLPLLYDGNFKLWFSRALIFLVISCPCALVLSVPLTFFSSIGKGSKDGILIKGGNYLERLKNIDTVVFDKTGTLTKGSFKVTKIECLSGTERELLEYAKAGEFYSNHPIGKAILEYGDVNIFEWEIQGHNEKAGYGVNALYNGKEILVGSKRFLEGHDIEIELDESFGTVVYIAVDSKLIGRIFVEDEIKESSKKTIEELMGQGISVYMLTGDNKKTGLHMANLLGIDADKICTNLLPQDKVSKLEEIKLKSKKGTIFVGDGINDAPVLAMADVGISMGKIGSDIAIESSDIVLMNDDPYKVIEALELGKKNNQVVLENVGFALGVKVVVMVLGVLGIANLWLAIFADVGVSVLAVLNASKILKQKIVK</sequence>
<dbReference type="InterPro" id="IPR023214">
    <property type="entry name" value="HAD_sf"/>
</dbReference>
<evidence type="ECO:0000256" key="9">
    <source>
        <dbReference type="ARBA" id="ARBA00022967"/>
    </source>
</evidence>
<evidence type="ECO:0000256" key="5">
    <source>
        <dbReference type="ARBA" id="ARBA00022692"/>
    </source>
</evidence>
<feature type="transmembrane region" description="Helical" evidence="12">
    <location>
        <begin position="160"/>
        <end position="186"/>
    </location>
</feature>
<dbReference type="InterPro" id="IPR006121">
    <property type="entry name" value="HMA_dom"/>
</dbReference>
<feature type="transmembrane region" description="Helical" evidence="12">
    <location>
        <begin position="130"/>
        <end position="148"/>
    </location>
</feature>
<name>A0ABU4W946_9FUSO</name>
<dbReference type="PRINTS" id="PR00119">
    <property type="entry name" value="CATATPASE"/>
</dbReference>
<dbReference type="Pfam" id="PF00702">
    <property type="entry name" value="Hydrolase"/>
    <property type="match status" value="1"/>
</dbReference>
<keyword evidence="5 12" id="KW-0812">Transmembrane</keyword>
<keyword evidence="9" id="KW-1278">Translocase</keyword>
<feature type="transmembrane region" description="Helical" evidence="12">
    <location>
        <begin position="106"/>
        <end position="123"/>
    </location>
</feature>
<keyword evidence="10 12" id="KW-1133">Transmembrane helix</keyword>
<evidence type="ECO:0000256" key="12">
    <source>
        <dbReference type="RuleBase" id="RU362081"/>
    </source>
</evidence>
<evidence type="ECO:0000313" key="15">
    <source>
        <dbReference type="EMBL" id="MDX8335734.1"/>
    </source>
</evidence>
<keyword evidence="8 12" id="KW-0067">ATP-binding</keyword>
<dbReference type="InterPro" id="IPR059000">
    <property type="entry name" value="ATPase_P-type_domA"/>
</dbReference>
<dbReference type="InterPro" id="IPR023299">
    <property type="entry name" value="ATPase_P-typ_cyto_dom_N"/>
</dbReference>
<keyword evidence="11 12" id="KW-0472">Membrane</keyword>
<evidence type="ECO:0000256" key="7">
    <source>
        <dbReference type="ARBA" id="ARBA00022741"/>
    </source>
</evidence>
<evidence type="ECO:0000256" key="2">
    <source>
        <dbReference type="ARBA" id="ARBA00006024"/>
    </source>
</evidence>
<feature type="region of interest" description="Disordered" evidence="13">
    <location>
        <begin position="73"/>
        <end position="96"/>
    </location>
</feature>
<comment type="subcellular location">
    <subcellularLocation>
        <location evidence="1">Cell membrane</location>
        <topology evidence="1">Multi-pass membrane protein</topology>
    </subcellularLocation>
</comment>
<dbReference type="PRINTS" id="PR00941">
    <property type="entry name" value="CDATPASE"/>
</dbReference>
<keyword evidence="7 12" id="KW-0547">Nucleotide-binding</keyword>
<dbReference type="Pfam" id="PF00122">
    <property type="entry name" value="E1-E2_ATPase"/>
    <property type="match status" value="1"/>
</dbReference>
<keyword evidence="4" id="KW-0597">Phosphoprotein</keyword>
<evidence type="ECO:0000256" key="11">
    <source>
        <dbReference type="ARBA" id="ARBA00023136"/>
    </source>
</evidence>
<reference evidence="16" key="1">
    <citation type="submission" date="2023-07" db="EMBL/GenBank/DDBJ databases">
        <authorList>
            <person name="Colorado M.A."/>
            <person name="Villamil L.M."/>
            <person name="Melo J.F."/>
            <person name="Rodriguez J.A."/>
            <person name="Ruiz R.Y."/>
        </authorList>
    </citation>
    <scope>NUCLEOTIDE SEQUENCE [LARGE SCALE GENOMIC DNA]</scope>
    <source>
        <strain evidence="16">C33</strain>
    </source>
</reference>
<dbReference type="SUPFAM" id="SSF55008">
    <property type="entry name" value="HMA, heavy metal-associated domain"/>
    <property type="match status" value="1"/>
</dbReference>
<dbReference type="InterPro" id="IPR023298">
    <property type="entry name" value="ATPase_P-typ_TM_dom_sf"/>
</dbReference>
<evidence type="ECO:0000256" key="8">
    <source>
        <dbReference type="ARBA" id="ARBA00022840"/>
    </source>
</evidence>
<keyword evidence="16" id="KW-1185">Reference proteome</keyword>
<comment type="caution">
    <text evidence="15">The sequence shown here is derived from an EMBL/GenBank/DDBJ whole genome shotgun (WGS) entry which is preliminary data.</text>
</comment>
<evidence type="ECO:0000256" key="13">
    <source>
        <dbReference type="SAM" id="MobiDB-lite"/>
    </source>
</evidence>
<dbReference type="NCBIfam" id="TIGR01494">
    <property type="entry name" value="ATPase_P-type"/>
    <property type="match status" value="1"/>
</dbReference>
<dbReference type="SUPFAM" id="SSF56784">
    <property type="entry name" value="HAD-like"/>
    <property type="match status" value="1"/>
</dbReference>
<dbReference type="PROSITE" id="PS00154">
    <property type="entry name" value="ATPASE_E1_E2"/>
    <property type="match status" value="1"/>
</dbReference>
<comment type="similarity">
    <text evidence="2 12">Belongs to the cation transport ATPase (P-type) (TC 3.A.3) family. Type IB subfamily.</text>
</comment>
<dbReference type="RefSeq" id="WP_320313140.1">
    <property type="nucleotide sequence ID" value="NZ_JAVIKH010000004.1"/>
</dbReference>
<evidence type="ECO:0000259" key="14">
    <source>
        <dbReference type="PROSITE" id="PS50846"/>
    </source>
</evidence>
<feature type="transmembrane region" description="Helical" evidence="12">
    <location>
        <begin position="659"/>
        <end position="679"/>
    </location>
</feature>
<dbReference type="CDD" id="cd00371">
    <property type="entry name" value="HMA"/>
    <property type="match status" value="1"/>
</dbReference>
<feature type="domain" description="HMA" evidence="14">
    <location>
        <begin position="1"/>
        <end position="66"/>
    </location>
</feature>
<keyword evidence="3 12" id="KW-1003">Cell membrane</keyword>
<dbReference type="PROSITE" id="PS50846">
    <property type="entry name" value="HMA_2"/>
    <property type="match status" value="1"/>
</dbReference>
<evidence type="ECO:0000256" key="4">
    <source>
        <dbReference type="ARBA" id="ARBA00022553"/>
    </source>
</evidence>
<dbReference type="Gene3D" id="3.40.50.1000">
    <property type="entry name" value="HAD superfamily/HAD-like"/>
    <property type="match status" value="1"/>
</dbReference>
<evidence type="ECO:0000256" key="3">
    <source>
        <dbReference type="ARBA" id="ARBA00022475"/>
    </source>
</evidence>
<dbReference type="Gene3D" id="3.40.1110.10">
    <property type="entry name" value="Calcium-transporting ATPase, cytoplasmic domain N"/>
    <property type="match status" value="1"/>
</dbReference>
<dbReference type="PANTHER" id="PTHR48085:SF5">
    <property type="entry name" value="CADMIUM_ZINC-TRANSPORTING ATPASE HMA4-RELATED"/>
    <property type="match status" value="1"/>
</dbReference>
<accession>A0ABU4W946</accession>
<dbReference type="SUPFAM" id="SSF81653">
    <property type="entry name" value="Calcium ATPase, transduction domain A"/>
    <property type="match status" value="1"/>
</dbReference>
<dbReference type="InterPro" id="IPR001757">
    <property type="entry name" value="P_typ_ATPase"/>
</dbReference>
<dbReference type="Pfam" id="PF00403">
    <property type="entry name" value="HMA"/>
    <property type="match status" value="1"/>
</dbReference>
<protein>
    <submittedName>
        <fullName evidence="15">Heavy metal translocating P-type ATPase</fullName>
    </submittedName>
</protein>
<dbReference type="InterPro" id="IPR051014">
    <property type="entry name" value="Cation_Transport_ATPase_IB"/>
</dbReference>
<dbReference type="InterPro" id="IPR008250">
    <property type="entry name" value="ATPase_P-typ_transduc_dom_A_sf"/>
</dbReference>
<evidence type="ECO:0000313" key="16">
    <source>
        <dbReference type="Proteomes" id="UP001279681"/>
    </source>
</evidence>
<evidence type="ECO:0000256" key="6">
    <source>
        <dbReference type="ARBA" id="ARBA00022723"/>
    </source>
</evidence>
<dbReference type="PROSITE" id="PS01047">
    <property type="entry name" value="HMA_1"/>
    <property type="match status" value="1"/>
</dbReference>
<dbReference type="NCBIfam" id="TIGR01512">
    <property type="entry name" value="ATPase-IB2_Cd"/>
    <property type="match status" value="1"/>
</dbReference>
<dbReference type="Gene3D" id="3.30.70.100">
    <property type="match status" value="1"/>
</dbReference>
<feature type="transmembrane region" description="Helical" evidence="12">
    <location>
        <begin position="685"/>
        <end position="703"/>
    </location>
</feature>
<dbReference type="Proteomes" id="UP001279681">
    <property type="component" value="Unassembled WGS sequence"/>
</dbReference>
<feature type="transmembrane region" description="Helical" evidence="12">
    <location>
        <begin position="362"/>
        <end position="382"/>
    </location>
</feature>
<organism evidence="15 16">
    <name type="scientific">Candidatus Cetobacterium colombiensis</name>
    <dbReference type="NCBI Taxonomy" id="3073100"/>
    <lineage>
        <taxon>Bacteria</taxon>
        <taxon>Fusobacteriati</taxon>
        <taxon>Fusobacteriota</taxon>
        <taxon>Fusobacteriia</taxon>
        <taxon>Fusobacteriales</taxon>
        <taxon>Fusobacteriaceae</taxon>
        <taxon>Cetobacterium</taxon>
    </lineage>
</organism>
<dbReference type="InterPro" id="IPR018303">
    <property type="entry name" value="ATPase_P-typ_P_site"/>
</dbReference>